<sequence length="72" mass="8814">MEIKERNQEIYNLHQAGLTLEDLMIKYKLHKMSIYDIIQKIKNKQQVKEGYFNVDYFDCWIMPSSDERVKRD</sequence>
<name>A0A6J7WPM3_9CAUD</name>
<accession>A0A6J7WPM3</accession>
<dbReference type="EMBL" id="LR798266">
    <property type="protein sequence ID" value="CAB5218788.1"/>
    <property type="molecule type" value="Genomic_DNA"/>
</dbReference>
<organism evidence="1">
    <name type="scientific">uncultured Caudovirales phage</name>
    <dbReference type="NCBI Taxonomy" id="2100421"/>
    <lineage>
        <taxon>Viruses</taxon>
        <taxon>Duplodnaviria</taxon>
        <taxon>Heunggongvirae</taxon>
        <taxon>Uroviricota</taxon>
        <taxon>Caudoviricetes</taxon>
        <taxon>Peduoviridae</taxon>
        <taxon>Maltschvirus</taxon>
        <taxon>Maltschvirus maltsch</taxon>
    </lineage>
</organism>
<gene>
    <name evidence="1" type="ORF">UFOVP215_5</name>
</gene>
<proteinExistence type="predicted"/>
<reference evidence="1" key="1">
    <citation type="submission" date="2020-05" db="EMBL/GenBank/DDBJ databases">
        <authorList>
            <person name="Chiriac C."/>
            <person name="Salcher M."/>
            <person name="Ghai R."/>
            <person name="Kavagutti S V."/>
        </authorList>
    </citation>
    <scope>NUCLEOTIDE SEQUENCE</scope>
</reference>
<dbReference type="Gene3D" id="1.10.10.60">
    <property type="entry name" value="Homeodomain-like"/>
    <property type="match status" value="1"/>
</dbReference>
<evidence type="ECO:0000313" key="1">
    <source>
        <dbReference type="EMBL" id="CAB5218788.1"/>
    </source>
</evidence>
<protein>
    <submittedName>
        <fullName evidence="1">Uncharacterized protein</fullName>
    </submittedName>
</protein>